<reference evidence="2 3" key="1">
    <citation type="journal article" date="2024" name="Plant Biotechnol. J.">
        <title>Dendrobium thyrsiflorum genome and its molecular insights into genes involved in important horticultural traits.</title>
        <authorList>
            <person name="Chen B."/>
            <person name="Wang J.Y."/>
            <person name="Zheng P.J."/>
            <person name="Li K.L."/>
            <person name="Liang Y.M."/>
            <person name="Chen X.F."/>
            <person name="Zhang C."/>
            <person name="Zhao X."/>
            <person name="He X."/>
            <person name="Zhang G.Q."/>
            <person name="Liu Z.J."/>
            <person name="Xu Q."/>
        </authorList>
    </citation>
    <scope>NUCLEOTIDE SEQUENCE [LARGE SCALE GENOMIC DNA]</scope>
    <source>
        <strain evidence="2">GZMU011</strain>
    </source>
</reference>
<accession>A0ABD0V356</accession>
<feature type="region of interest" description="Disordered" evidence="1">
    <location>
        <begin position="132"/>
        <end position="203"/>
    </location>
</feature>
<name>A0ABD0V356_DENTH</name>
<evidence type="ECO:0000313" key="2">
    <source>
        <dbReference type="EMBL" id="KAL0917002.1"/>
    </source>
</evidence>
<organism evidence="2 3">
    <name type="scientific">Dendrobium thyrsiflorum</name>
    <name type="common">Pinecone-like raceme dendrobium</name>
    <name type="synonym">Orchid</name>
    <dbReference type="NCBI Taxonomy" id="117978"/>
    <lineage>
        <taxon>Eukaryota</taxon>
        <taxon>Viridiplantae</taxon>
        <taxon>Streptophyta</taxon>
        <taxon>Embryophyta</taxon>
        <taxon>Tracheophyta</taxon>
        <taxon>Spermatophyta</taxon>
        <taxon>Magnoliopsida</taxon>
        <taxon>Liliopsida</taxon>
        <taxon>Asparagales</taxon>
        <taxon>Orchidaceae</taxon>
        <taxon>Epidendroideae</taxon>
        <taxon>Malaxideae</taxon>
        <taxon>Dendrobiinae</taxon>
        <taxon>Dendrobium</taxon>
    </lineage>
</organism>
<feature type="compositionally biased region" description="Basic residues" evidence="1">
    <location>
        <begin position="1"/>
        <end position="14"/>
    </location>
</feature>
<feature type="compositionally biased region" description="Basic and acidic residues" evidence="1">
    <location>
        <begin position="52"/>
        <end position="76"/>
    </location>
</feature>
<gene>
    <name evidence="2" type="ORF">M5K25_014558</name>
</gene>
<dbReference type="PANTHER" id="PTHR33871:SF1">
    <property type="entry name" value="OS05G0503100 PROTEIN"/>
    <property type="match status" value="1"/>
</dbReference>
<feature type="compositionally biased region" description="Polar residues" evidence="1">
    <location>
        <begin position="77"/>
        <end position="86"/>
    </location>
</feature>
<evidence type="ECO:0000256" key="1">
    <source>
        <dbReference type="SAM" id="MobiDB-lite"/>
    </source>
</evidence>
<feature type="region of interest" description="Disordered" evidence="1">
    <location>
        <begin position="1"/>
        <end position="86"/>
    </location>
</feature>
<evidence type="ECO:0000313" key="3">
    <source>
        <dbReference type="Proteomes" id="UP001552299"/>
    </source>
</evidence>
<protein>
    <submittedName>
        <fullName evidence="2">Uncharacterized protein</fullName>
    </submittedName>
</protein>
<dbReference type="PANTHER" id="PTHR33871">
    <property type="entry name" value="OS05G0503100 PROTEIN-RELATED"/>
    <property type="match status" value="1"/>
</dbReference>
<sequence length="288" mass="30074">MGACFSRRKGRRPQPSRSVEGCRDPPPEPEAPQEETVKEVLSETPRLKTPRPSKEEDLEIEKKRGNEIGRDDRSEGTSEVCSVSEGFSVSTSVTEVTWEERPLPTSLVKFQRKRSSSSGDILLKKERMTGSVAALGCRSGRTSSPSPARRREGGGGSGGRMCLVRDASTAPRSRGNALCRDPGERSGRRSVSPAAKPSIGRQCRGVSAVRANGRSSPFPVAGGGVVEGGRFRGGGGGGGGSGGGGSGSGSCRKTLAQDMVECGSSGAAMGGKESLENPLVSLECFIFL</sequence>
<dbReference type="AlphaFoldDB" id="A0ABD0V356"/>
<keyword evidence="3" id="KW-1185">Reference proteome</keyword>
<proteinExistence type="predicted"/>
<dbReference type="EMBL" id="JANQDX010000011">
    <property type="protein sequence ID" value="KAL0917002.1"/>
    <property type="molecule type" value="Genomic_DNA"/>
</dbReference>
<comment type="caution">
    <text evidence="2">The sequence shown here is derived from an EMBL/GenBank/DDBJ whole genome shotgun (WGS) entry which is preliminary data.</text>
</comment>
<dbReference type="Proteomes" id="UP001552299">
    <property type="component" value="Unassembled WGS sequence"/>
</dbReference>
<feature type="compositionally biased region" description="Gly residues" evidence="1">
    <location>
        <begin position="231"/>
        <end position="248"/>
    </location>
</feature>
<feature type="region of interest" description="Disordered" evidence="1">
    <location>
        <begin position="231"/>
        <end position="250"/>
    </location>
</feature>